<dbReference type="InterPro" id="IPR009835">
    <property type="entry name" value="SrtB"/>
</dbReference>
<feature type="active site" description="Acyl-thioester intermediate" evidence="2">
    <location>
        <position position="240"/>
    </location>
</feature>
<dbReference type="GO" id="GO:0016787">
    <property type="term" value="F:hydrolase activity"/>
    <property type="evidence" value="ECO:0007669"/>
    <property type="project" value="UniProtKB-KW"/>
</dbReference>
<name>A0AAU8A8E8_9FIRM</name>
<protein>
    <submittedName>
        <fullName evidence="3">Class B sortase</fullName>
        <ecNumber evidence="3">3.4.22.71</ecNumber>
    </submittedName>
</protein>
<evidence type="ECO:0000256" key="1">
    <source>
        <dbReference type="ARBA" id="ARBA00022801"/>
    </source>
</evidence>
<evidence type="ECO:0000256" key="2">
    <source>
        <dbReference type="PIRSR" id="PIRSR605754-1"/>
    </source>
</evidence>
<dbReference type="InterPro" id="IPR023365">
    <property type="entry name" value="Sortase_dom-sf"/>
</dbReference>
<accession>A0AAU8A8E8</accession>
<dbReference type="AlphaFoldDB" id="A0AAU8A8E8"/>
<keyword evidence="1 3" id="KW-0378">Hydrolase</keyword>
<gene>
    <name evidence="3" type="primary">srtB</name>
    <name evidence="3" type="ORF">PUP29_00105</name>
</gene>
<organism evidence="3">
    <name type="scientific">Christensenella massiliensis</name>
    <dbReference type="NCBI Taxonomy" id="1805714"/>
    <lineage>
        <taxon>Bacteria</taxon>
        <taxon>Bacillati</taxon>
        <taxon>Bacillota</taxon>
        <taxon>Clostridia</taxon>
        <taxon>Christensenellales</taxon>
        <taxon>Christensenellaceae</taxon>
        <taxon>Christensenella</taxon>
    </lineage>
</organism>
<dbReference type="NCBIfam" id="TIGR03064">
    <property type="entry name" value="sortase_srtB"/>
    <property type="match status" value="1"/>
</dbReference>
<sequence length="261" mass="29370">MKKFVVFLLLPPLLLTAALCGFFFWREYQTAREEVLEYAQIREVYTAEKTVSGNMPQGPKDTAEAPGLSVDFAALLDANPETVGWLFIPGTGISYPVVQARDNEKYLRTSFYGERSGAGAVFMDCGNAAMPLDRNTILYGHNMGQGRTDMFGSLLRYAEKGFYDAHRQIQFDTVWQEHGPWRVFAVVQLDADAAQWDYLKQNFRDETEFREWIEQAQALSLYGADMQIPEDANILTLSTCDRSLYGAGGRLVVLAVNMNGI</sequence>
<dbReference type="SUPFAM" id="SSF63817">
    <property type="entry name" value="Sortase"/>
    <property type="match status" value="1"/>
</dbReference>
<evidence type="ECO:0000313" key="3">
    <source>
        <dbReference type="EMBL" id="XCC62382.1"/>
    </source>
</evidence>
<dbReference type="CDD" id="cd05826">
    <property type="entry name" value="Sortase_B"/>
    <property type="match status" value="1"/>
</dbReference>
<dbReference type="Pfam" id="PF04203">
    <property type="entry name" value="Sortase"/>
    <property type="match status" value="1"/>
</dbReference>
<dbReference type="RefSeq" id="WP_079545294.1">
    <property type="nucleotide sequence ID" value="NZ_CP117826.1"/>
</dbReference>
<dbReference type="EMBL" id="CP117826">
    <property type="protein sequence ID" value="XCC62382.1"/>
    <property type="molecule type" value="Genomic_DNA"/>
</dbReference>
<dbReference type="InterPro" id="IPR005754">
    <property type="entry name" value="Sortase"/>
</dbReference>
<proteinExistence type="predicted"/>
<reference evidence="3" key="1">
    <citation type="submission" date="2023-02" db="EMBL/GenBank/DDBJ databases">
        <title>Gut commensal Christensenella minuta modulates host metabolism via a new class of secondary bile acids.</title>
        <authorList>
            <person name="Liu C."/>
        </authorList>
    </citation>
    <scope>NUCLEOTIDE SEQUENCE</scope>
    <source>
        <strain evidence="3">CA70</strain>
    </source>
</reference>
<dbReference type="Gene3D" id="2.40.260.10">
    <property type="entry name" value="Sortase"/>
    <property type="match status" value="1"/>
</dbReference>
<dbReference type="EC" id="3.4.22.71" evidence="3"/>
<feature type="active site" description="Proton donor/acceptor" evidence="2">
    <location>
        <position position="141"/>
    </location>
</feature>